<comment type="caution">
    <text evidence="1">The sequence shown here is derived from an EMBL/GenBank/DDBJ whole genome shotgun (WGS) entry which is preliminary data.</text>
</comment>
<protein>
    <submittedName>
        <fullName evidence="1">Uncharacterized protein</fullName>
    </submittedName>
</protein>
<proteinExistence type="predicted"/>
<evidence type="ECO:0000313" key="2">
    <source>
        <dbReference type="Proteomes" id="UP000054937"/>
    </source>
</evidence>
<accession>A0A0V0QLK0</accession>
<sequence length="366" mass="43984">MYQQQDDIQNATTQFQDLVNQLTINSSNLNYEESKQIYSYLKLLCKNKVNLQVDLIEDMAPVFQCTICENEFVEYKLLIQLYNNQENQQIIEYFCEQCILNTLKQKIEKFSIRDQKKLREIKQYDILNNIIFDQLIIPKQQIILQFQSAKDFYQKYSKEQHYTCKNCKMLTCMKIPYLPQRMKCMEKDCQKEYCTICFQEHKESEDCNKSYEKIVQEVLIQIKMELKQYGQFQDTFIRICIECNTVLAKSNSSECDQLKCPNCFQLYCFDCLADQNQIKKHSNIYHRSDCTHLKDNQESIQNLYKLEKRQVCRKEQCQDDRTSCIVMGHNCIECLRFEYKQKHNKVRLSIVKEINHVNFHNKVMKS</sequence>
<dbReference type="Proteomes" id="UP000054937">
    <property type="component" value="Unassembled WGS sequence"/>
</dbReference>
<gene>
    <name evidence="1" type="ORF">PPERSA_09237</name>
</gene>
<evidence type="ECO:0000313" key="1">
    <source>
        <dbReference type="EMBL" id="KRX03225.1"/>
    </source>
</evidence>
<reference evidence="1 2" key="1">
    <citation type="journal article" date="2015" name="Sci. Rep.">
        <title>Genome of the facultative scuticociliatosis pathogen Pseudocohnilembus persalinus provides insight into its virulence through horizontal gene transfer.</title>
        <authorList>
            <person name="Xiong J."/>
            <person name="Wang G."/>
            <person name="Cheng J."/>
            <person name="Tian M."/>
            <person name="Pan X."/>
            <person name="Warren A."/>
            <person name="Jiang C."/>
            <person name="Yuan D."/>
            <person name="Miao W."/>
        </authorList>
    </citation>
    <scope>NUCLEOTIDE SEQUENCE [LARGE SCALE GENOMIC DNA]</scope>
    <source>
        <strain evidence="1">36N120E</strain>
    </source>
</reference>
<dbReference type="AlphaFoldDB" id="A0A0V0QLK0"/>
<dbReference type="EMBL" id="LDAU01000140">
    <property type="protein sequence ID" value="KRX03225.1"/>
    <property type="molecule type" value="Genomic_DNA"/>
</dbReference>
<keyword evidence="2" id="KW-1185">Reference proteome</keyword>
<dbReference type="InParanoid" id="A0A0V0QLK0"/>
<dbReference type="OMA" id="NTMLCSL"/>
<name>A0A0V0QLK0_PSEPJ</name>
<dbReference type="OrthoDB" id="5422808at2759"/>
<organism evidence="1 2">
    <name type="scientific">Pseudocohnilembus persalinus</name>
    <name type="common">Ciliate</name>
    <dbReference type="NCBI Taxonomy" id="266149"/>
    <lineage>
        <taxon>Eukaryota</taxon>
        <taxon>Sar</taxon>
        <taxon>Alveolata</taxon>
        <taxon>Ciliophora</taxon>
        <taxon>Intramacronucleata</taxon>
        <taxon>Oligohymenophorea</taxon>
        <taxon>Scuticociliatia</taxon>
        <taxon>Philasterida</taxon>
        <taxon>Pseudocohnilembidae</taxon>
        <taxon>Pseudocohnilembus</taxon>
    </lineage>
</organism>